<evidence type="ECO:0008006" key="4">
    <source>
        <dbReference type="Google" id="ProtNLM"/>
    </source>
</evidence>
<feature type="compositionally biased region" description="Basic and acidic residues" evidence="1">
    <location>
        <begin position="940"/>
        <end position="952"/>
    </location>
</feature>
<keyword evidence="3" id="KW-1185">Reference proteome</keyword>
<dbReference type="EMBL" id="KQ964247">
    <property type="protein sequence ID" value="KXJ94309.1"/>
    <property type="molecule type" value="Genomic_DNA"/>
</dbReference>
<dbReference type="Proteomes" id="UP000070501">
    <property type="component" value="Unassembled WGS sequence"/>
</dbReference>
<feature type="compositionally biased region" description="Low complexity" evidence="1">
    <location>
        <begin position="1"/>
        <end position="18"/>
    </location>
</feature>
<feature type="region of interest" description="Disordered" evidence="1">
    <location>
        <begin position="1"/>
        <end position="69"/>
    </location>
</feature>
<feature type="compositionally biased region" description="Basic residues" evidence="1">
    <location>
        <begin position="245"/>
        <end position="254"/>
    </location>
</feature>
<feature type="compositionally biased region" description="Polar residues" evidence="1">
    <location>
        <begin position="39"/>
        <end position="48"/>
    </location>
</feature>
<dbReference type="InParanoid" id="A0A136JAU0"/>
<feature type="region of interest" description="Disordered" evidence="1">
    <location>
        <begin position="527"/>
        <end position="552"/>
    </location>
</feature>
<feature type="compositionally biased region" description="Pro residues" evidence="1">
    <location>
        <begin position="826"/>
        <end position="842"/>
    </location>
</feature>
<dbReference type="STRING" id="196109.A0A136JAU0"/>
<feature type="compositionally biased region" description="Pro residues" evidence="1">
    <location>
        <begin position="718"/>
        <end position="727"/>
    </location>
</feature>
<organism evidence="2 3">
    <name type="scientific">Microdochium bolleyi</name>
    <dbReference type="NCBI Taxonomy" id="196109"/>
    <lineage>
        <taxon>Eukaryota</taxon>
        <taxon>Fungi</taxon>
        <taxon>Dikarya</taxon>
        <taxon>Ascomycota</taxon>
        <taxon>Pezizomycotina</taxon>
        <taxon>Sordariomycetes</taxon>
        <taxon>Xylariomycetidae</taxon>
        <taxon>Xylariales</taxon>
        <taxon>Microdochiaceae</taxon>
        <taxon>Microdochium</taxon>
    </lineage>
</organism>
<proteinExistence type="predicted"/>
<evidence type="ECO:0000313" key="2">
    <source>
        <dbReference type="EMBL" id="KXJ94309.1"/>
    </source>
</evidence>
<feature type="region of interest" description="Disordered" evidence="1">
    <location>
        <begin position="231"/>
        <end position="350"/>
    </location>
</feature>
<feature type="compositionally biased region" description="Basic and acidic residues" evidence="1">
    <location>
        <begin position="322"/>
        <end position="332"/>
    </location>
</feature>
<name>A0A136JAU0_9PEZI</name>
<feature type="region of interest" description="Disordered" evidence="1">
    <location>
        <begin position="713"/>
        <end position="733"/>
    </location>
</feature>
<reference evidence="3" key="1">
    <citation type="submission" date="2016-02" db="EMBL/GenBank/DDBJ databases">
        <title>Draft genome sequence of Microdochium bolleyi, a fungal endophyte of beachgrass.</title>
        <authorList>
            <consortium name="DOE Joint Genome Institute"/>
            <person name="David A.S."/>
            <person name="May G."/>
            <person name="Haridas S."/>
            <person name="Lim J."/>
            <person name="Wang M."/>
            <person name="Labutti K."/>
            <person name="Lipzen A."/>
            <person name="Barry K."/>
            <person name="Grigoriev I.V."/>
        </authorList>
    </citation>
    <scope>NUCLEOTIDE SEQUENCE [LARGE SCALE GENOMIC DNA]</scope>
    <source>
        <strain evidence="3">J235TASD1</strain>
    </source>
</reference>
<feature type="compositionally biased region" description="Basic and acidic residues" evidence="1">
    <location>
        <begin position="255"/>
        <end position="269"/>
    </location>
</feature>
<dbReference type="OrthoDB" id="4188028at2759"/>
<feature type="region of interest" description="Disordered" evidence="1">
    <location>
        <begin position="825"/>
        <end position="869"/>
    </location>
</feature>
<evidence type="ECO:0000313" key="3">
    <source>
        <dbReference type="Proteomes" id="UP000070501"/>
    </source>
</evidence>
<dbReference type="AlphaFoldDB" id="A0A136JAU0"/>
<sequence length="952" mass="103411">MDEVPSAAASPAPSPAKGRGSGRGRGRGRGGYGRGTGRKTNTASTATHFSRGRGRGRGRGRIKTYSDSRVQAAYDRQRELRDLYSEVAGAVKPALEELAEQTLKSIIEDPACYKEAAEFKVVQDELNARFAEACRAADNQLNASLSIIKKTHELNTKFANRSFINSFERASEDFFDGALNRTSILAELHREGAPYNTAELRYNYVEEPDEVAQDQGPYVYFRNGVEIPNPSLLDDQKKIASKAGPVRKFRVGPKRKAEDQAEGAPEAKKPNVRGENGEEGSTPRVRHIGGLLSASAATETEQDSNAPSPPALDDGQSPASDQKSEESKKDMPDLPNGVSEPDARGVRVVTRRSHKANNRLIIPPLFEFDDDMIGYRDSTNDSTRKATRATRGRFLNTPNSGTWHLDQTIGGYNCLDYEDDELDPDLIKKHNLHPKYGFLLPDSRNDSEPPEEHVDGTRPVVVITPDGSTLHASRTVRARVMDQALEADAKKDKLSHMLDAFCTAEELDPDTIVSDEMRERDRHLQERLAPEPFEPEASTEETKVPVPTREEEELSRDAISLLLQAANSAEAEKPAPPAVQRPSRPYDAVRDIFAASEPTRPAPVGRATEAEAYLLLGLSELSAPYPPNYPADTGRPPVAEATMIDPRLLGGSNPLLPASSNAFLQTALNSYAPIAPAPPASHISANRNPFTSQNSAKNSPVLPALRPIRRDKGAAPMEIPPPRPPSRPQEHGSPLGMIYGNSGAYYPPAPARAYHNSFINIHEPPPLGPSSSFMTMHMPPAQYTGGPPMMHSQPVPLAPYPGLSPPISAQAQLASIPYQMISVHAPGPPGPPPPPLRMPSPPAQGHRHRTSIPSANGLNSPVGAQPDRSGKYRKIAAAPIPHSRYAQTTGGAELRLAHYDHKEAIKDYAANAPPPRSGPTQIRGWNVNNVAKGRGSRGSLRKDDSEKEESPK</sequence>
<accession>A0A136JAU0</accession>
<evidence type="ECO:0000256" key="1">
    <source>
        <dbReference type="SAM" id="MobiDB-lite"/>
    </source>
</evidence>
<gene>
    <name evidence="2" type="ORF">Micbo1qcDRAFT_193514</name>
</gene>
<feature type="compositionally biased region" description="Polar residues" evidence="1">
    <location>
        <begin position="295"/>
        <end position="306"/>
    </location>
</feature>
<feature type="region of interest" description="Disordered" evidence="1">
    <location>
        <begin position="908"/>
        <end position="952"/>
    </location>
</feature>
<protein>
    <recommendedName>
        <fullName evidence="4">Sds3-like-domain-containing protein</fullName>
    </recommendedName>
</protein>
<feature type="compositionally biased region" description="Basic residues" evidence="1">
    <location>
        <begin position="50"/>
        <end position="62"/>
    </location>
</feature>